<dbReference type="EMBL" id="JNAL01000007">
    <property type="protein sequence ID" value="KGF96695.1"/>
    <property type="molecule type" value="Genomic_DNA"/>
</dbReference>
<evidence type="ECO:0000313" key="3">
    <source>
        <dbReference type="Proteomes" id="UP000030355"/>
    </source>
</evidence>
<keyword evidence="1" id="KW-0812">Transmembrane</keyword>
<dbReference type="STRING" id="93057.EU95_0580"/>
<dbReference type="OrthoDB" id="542197at2"/>
<keyword evidence="1" id="KW-0472">Membrane</keyword>
<evidence type="ECO:0000256" key="1">
    <source>
        <dbReference type="SAM" id="Phobius"/>
    </source>
</evidence>
<accession>A0A0A2A511</accession>
<proteinExistence type="predicted"/>
<dbReference type="AlphaFoldDB" id="A0A0A2A511"/>
<comment type="caution">
    <text evidence="2">The sequence shown here is derived from an EMBL/GenBank/DDBJ whole genome shotgun (WGS) entry which is preliminary data.</text>
</comment>
<name>A0A0A2A511_PROMR</name>
<evidence type="ECO:0000313" key="2">
    <source>
        <dbReference type="EMBL" id="KGF96695.1"/>
    </source>
</evidence>
<organism evidence="2 3">
    <name type="scientific">Prochlorococcus marinus str. MIT 9201</name>
    <dbReference type="NCBI Taxonomy" id="93057"/>
    <lineage>
        <taxon>Bacteria</taxon>
        <taxon>Bacillati</taxon>
        <taxon>Cyanobacteriota</taxon>
        <taxon>Cyanophyceae</taxon>
        <taxon>Synechococcales</taxon>
        <taxon>Prochlorococcaceae</taxon>
        <taxon>Prochlorococcus</taxon>
    </lineage>
</organism>
<keyword evidence="1" id="KW-1133">Transmembrane helix</keyword>
<feature type="transmembrane region" description="Helical" evidence="1">
    <location>
        <begin position="46"/>
        <end position="65"/>
    </location>
</feature>
<dbReference type="Proteomes" id="UP000030355">
    <property type="component" value="Unassembled WGS sequence"/>
</dbReference>
<reference evidence="3" key="1">
    <citation type="journal article" date="2014" name="Sci. Data">
        <title>Genomes of diverse isolates of the marine cyanobacterium Prochlorococcus.</title>
        <authorList>
            <person name="Biller S."/>
            <person name="Berube P."/>
            <person name="Thompson J."/>
            <person name="Kelly L."/>
            <person name="Roggensack S."/>
            <person name="Awad L."/>
            <person name="Roache-Johnson K."/>
            <person name="Ding H."/>
            <person name="Giovannoni S.J."/>
            <person name="Moore L.R."/>
            <person name="Chisholm S.W."/>
        </authorList>
    </citation>
    <scope>NUCLEOTIDE SEQUENCE [LARGE SCALE GENOMIC DNA]</scope>
    <source>
        <strain evidence="3">MIT 9201</strain>
    </source>
</reference>
<feature type="transmembrane region" description="Helical" evidence="1">
    <location>
        <begin position="7"/>
        <end position="26"/>
    </location>
</feature>
<protein>
    <submittedName>
        <fullName evidence="2">Uncharacterized protein</fullName>
    </submittedName>
</protein>
<gene>
    <name evidence="2" type="ORF">EU95_0580</name>
</gene>
<sequence>MLFSVKKIFFTITFNFSLFLLLMVGIQNSSNKTKINLIINETVNLPVSFIVGMSFITGSLTGGILSSNFHNKK</sequence>